<dbReference type="EMBL" id="DSOK01000153">
    <property type="protein sequence ID" value="HEN14842.1"/>
    <property type="molecule type" value="Genomic_DNA"/>
</dbReference>
<gene>
    <name evidence="2" type="ORF">ENQ76_05150</name>
</gene>
<keyword evidence="1" id="KW-1133">Transmembrane helix</keyword>
<feature type="transmembrane region" description="Helical" evidence="1">
    <location>
        <begin position="38"/>
        <end position="60"/>
    </location>
</feature>
<keyword evidence="1" id="KW-0812">Transmembrane</keyword>
<accession>A0A7C2JYH2</accession>
<protein>
    <submittedName>
        <fullName evidence="2">Uncharacterized protein</fullName>
    </submittedName>
</protein>
<organism evidence="2">
    <name type="scientific">Schlesneria paludicola</name>
    <dbReference type="NCBI Taxonomy" id="360056"/>
    <lineage>
        <taxon>Bacteria</taxon>
        <taxon>Pseudomonadati</taxon>
        <taxon>Planctomycetota</taxon>
        <taxon>Planctomycetia</taxon>
        <taxon>Planctomycetales</taxon>
        <taxon>Planctomycetaceae</taxon>
        <taxon>Schlesneria</taxon>
    </lineage>
</organism>
<keyword evidence="1" id="KW-0472">Membrane</keyword>
<reference evidence="2" key="1">
    <citation type="journal article" date="2020" name="mSystems">
        <title>Genome- and Community-Level Interaction Insights into Carbon Utilization and Element Cycling Functions of Hydrothermarchaeota in Hydrothermal Sediment.</title>
        <authorList>
            <person name="Zhou Z."/>
            <person name="Liu Y."/>
            <person name="Xu W."/>
            <person name="Pan J."/>
            <person name="Luo Z.H."/>
            <person name="Li M."/>
        </authorList>
    </citation>
    <scope>NUCLEOTIDE SEQUENCE [LARGE SCALE GENOMIC DNA]</scope>
    <source>
        <strain evidence="2">SpSt-339</strain>
    </source>
</reference>
<comment type="caution">
    <text evidence="2">The sequence shown here is derived from an EMBL/GenBank/DDBJ whole genome shotgun (WGS) entry which is preliminary data.</text>
</comment>
<proteinExistence type="predicted"/>
<dbReference type="AlphaFoldDB" id="A0A7C2JYH2"/>
<name>A0A7C2JYH2_9PLAN</name>
<evidence type="ECO:0000256" key="1">
    <source>
        <dbReference type="SAM" id="Phobius"/>
    </source>
</evidence>
<sequence>MSDAPLAVDPHADPPLPPRIAWFAPWRWFPRLRPWQRGLLYAGVLLAGYVLSPMPVVYTLRRMGAFNTPMVLRPFEILYTPLEWGYNHSPVVQAFYDQQREWLEAGFGPIP</sequence>
<evidence type="ECO:0000313" key="2">
    <source>
        <dbReference type="EMBL" id="HEN14842.1"/>
    </source>
</evidence>